<evidence type="ECO:0000313" key="2">
    <source>
        <dbReference type="EMBL" id="CAE7479107.1"/>
    </source>
</evidence>
<evidence type="ECO:0000313" key="3">
    <source>
        <dbReference type="Proteomes" id="UP000604046"/>
    </source>
</evidence>
<organism evidence="2 3">
    <name type="scientific">Symbiodinium natans</name>
    <dbReference type="NCBI Taxonomy" id="878477"/>
    <lineage>
        <taxon>Eukaryota</taxon>
        <taxon>Sar</taxon>
        <taxon>Alveolata</taxon>
        <taxon>Dinophyceae</taxon>
        <taxon>Suessiales</taxon>
        <taxon>Symbiodiniaceae</taxon>
        <taxon>Symbiodinium</taxon>
    </lineage>
</organism>
<dbReference type="AlphaFoldDB" id="A0A812SHQ7"/>
<feature type="transmembrane region" description="Helical" evidence="1">
    <location>
        <begin position="6"/>
        <end position="27"/>
    </location>
</feature>
<proteinExistence type="predicted"/>
<reference evidence="2" key="1">
    <citation type="submission" date="2021-02" db="EMBL/GenBank/DDBJ databases">
        <authorList>
            <person name="Dougan E. K."/>
            <person name="Rhodes N."/>
            <person name="Thang M."/>
            <person name="Chan C."/>
        </authorList>
    </citation>
    <scope>NUCLEOTIDE SEQUENCE</scope>
</reference>
<gene>
    <name evidence="2" type="ORF">SNAT2548_LOCUS26910</name>
</gene>
<sequence>MAVPNWETPVIVSACLIVLHGFLWLGFRTRIAWNLFGRTQVDQVKDAVIKAVENNLMATSFIMTTVVGLLVDGHEIETVDGSFDPEFRKHLRLTFVTLCVWCLGMSISCLIYCLLTIHYFHPLRGDVPSVAFLVWNLRTIGTMFVLMIESYFIFALAVGAWVLGTYAWAGGIMYLIILALFTGMVLFVWLGLGRMHPDSEIFRELRDTIDDIVWEVDEPISHLYEARDEASKPISQPTESKLARMTLGQLGSELDKRQAVAAKKKVHVAFGGSGGPPS</sequence>
<feature type="transmembrane region" description="Helical" evidence="1">
    <location>
        <begin position="140"/>
        <end position="164"/>
    </location>
</feature>
<comment type="caution">
    <text evidence="2">The sequence shown here is derived from an EMBL/GenBank/DDBJ whole genome shotgun (WGS) entry which is preliminary data.</text>
</comment>
<protein>
    <recommendedName>
        <fullName evidence="4">Transmembrane protein</fullName>
    </recommendedName>
</protein>
<keyword evidence="1" id="KW-0812">Transmembrane</keyword>
<accession>A0A812SHQ7</accession>
<feature type="transmembrane region" description="Helical" evidence="1">
    <location>
        <begin position="95"/>
        <end position="120"/>
    </location>
</feature>
<evidence type="ECO:0000256" key="1">
    <source>
        <dbReference type="SAM" id="Phobius"/>
    </source>
</evidence>
<dbReference type="EMBL" id="CAJNDS010002446">
    <property type="protein sequence ID" value="CAE7479107.1"/>
    <property type="molecule type" value="Genomic_DNA"/>
</dbReference>
<name>A0A812SHQ7_9DINO</name>
<dbReference type="OrthoDB" id="420490at2759"/>
<dbReference type="Proteomes" id="UP000604046">
    <property type="component" value="Unassembled WGS sequence"/>
</dbReference>
<keyword evidence="3" id="KW-1185">Reference proteome</keyword>
<feature type="transmembrane region" description="Helical" evidence="1">
    <location>
        <begin position="171"/>
        <end position="192"/>
    </location>
</feature>
<evidence type="ECO:0008006" key="4">
    <source>
        <dbReference type="Google" id="ProtNLM"/>
    </source>
</evidence>
<keyword evidence="1" id="KW-1133">Transmembrane helix</keyword>
<keyword evidence="1" id="KW-0472">Membrane</keyword>